<proteinExistence type="predicted"/>
<evidence type="ECO:0000313" key="1">
    <source>
        <dbReference type="EMBL" id="CAF1129313.1"/>
    </source>
</evidence>
<comment type="caution">
    <text evidence="1">The sequence shown here is derived from an EMBL/GenBank/DDBJ whole genome shotgun (WGS) entry which is preliminary data.</text>
</comment>
<evidence type="ECO:0000313" key="2">
    <source>
        <dbReference type="EMBL" id="CAF1224034.1"/>
    </source>
</evidence>
<dbReference type="EMBL" id="CAJNOJ010000162">
    <property type="protein sequence ID" value="CAF1224034.1"/>
    <property type="molecule type" value="Genomic_DNA"/>
</dbReference>
<dbReference type="EMBL" id="CAJNOR010001363">
    <property type="protein sequence ID" value="CAF1129313.1"/>
    <property type="molecule type" value="Genomic_DNA"/>
</dbReference>
<dbReference type="Proteomes" id="UP000663828">
    <property type="component" value="Unassembled WGS sequence"/>
</dbReference>
<dbReference type="AlphaFoldDB" id="A0A814R933"/>
<sequence length="180" mass="21018">MKKVSSNLLSFIDLWTYEIAKYSTSNELQWSFIFEDDVNFVPPSNFSLKTYINAIEQLMDHPEIQSKHGFFYLGICGPTFSNNSSLLTNKESNNTLVSRKGYGWCSHAMSITTKRARDFWFHMSSYRPSPEGGIDLYLRQYSIQSKNEYYILGSNVHWPSNTGHFGIAYQDRKRFRSRMN</sequence>
<name>A0A814R933_ADIRI</name>
<reference evidence="1" key="1">
    <citation type="submission" date="2021-02" db="EMBL/GenBank/DDBJ databases">
        <authorList>
            <person name="Nowell W R."/>
        </authorList>
    </citation>
    <scope>NUCLEOTIDE SEQUENCE</scope>
</reference>
<protein>
    <submittedName>
        <fullName evidence="1">Uncharacterized protein</fullName>
    </submittedName>
</protein>
<keyword evidence="3" id="KW-1185">Reference proteome</keyword>
<dbReference type="Proteomes" id="UP000663852">
    <property type="component" value="Unassembled WGS sequence"/>
</dbReference>
<organism evidence="1 3">
    <name type="scientific">Adineta ricciae</name>
    <name type="common">Rotifer</name>
    <dbReference type="NCBI Taxonomy" id="249248"/>
    <lineage>
        <taxon>Eukaryota</taxon>
        <taxon>Metazoa</taxon>
        <taxon>Spiralia</taxon>
        <taxon>Gnathifera</taxon>
        <taxon>Rotifera</taxon>
        <taxon>Eurotatoria</taxon>
        <taxon>Bdelloidea</taxon>
        <taxon>Adinetida</taxon>
        <taxon>Adinetidae</taxon>
        <taxon>Adineta</taxon>
    </lineage>
</organism>
<evidence type="ECO:0000313" key="3">
    <source>
        <dbReference type="Proteomes" id="UP000663828"/>
    </source>
</evidence>
<gene>
    <name evidence="2" type="ORF">EDS130_LOCUS26577</name>
    <name evidence="1" type="ORF">XAT740_LOCUS19813</name>
</gene>
<accession>A0A814R933</accession>
<dbReference type="OrthoDB" id="9995874at2759"/>